<dbReference type="InterPro" id="IPR018227">
    <property type="entry name" value="Amino_acid_transport_2"/>
</dbReference>
<dbReference type="GO" id="GO:0015173">
    <property type="term" value="F:aromatic amino acid transmembrane transporter activity"/>
    <property type="evidence" value="ECO:0007669"/>
    <property type="project" value="InterPro"/>
</dbReference>
<evidence type="ECO:0000256" key="2">
    <source>
        <dbReference type="ARBA" id="ARBA00005452"/>
    </source>
</evidence>
<feature type="transmembrane region" description="Helical" evidence="10">
    <location>
        <begin position="12"/>
        <end position="36"/>
    </location>
</feature>
<evidence type="ECO:0000256" key="7">
    <source>
        <dbReference type="ARBA" id="ARBA00022970"/>
    </source>
</evidence>
<evidence type="ECO:0000256" key="4">
    <source>
        <dbReference type="ARBA" id="ARBA00022475"/>
    </source>
</evidence>
<evidence type="ECO:0000256" key="1">
    <source>
        <dbReference type="ARBA" id="ARBA00004429"/>
    </source>
</evidence>
<dbReference type="PANTHER" id="PTHR46997">
    <property type="entry name" value="LOW AFFINITY TRYPTOPHAN PERMEASE-RELATED"/>
    <property type="match status" value="1"/>
</dbReference>
<feature type="transmembrane region" description="Helical" evidence="10">
    <location>
        <begin position="224"/>
        <end position="245"/>
    </location>
</feature>
<organism evidence="11 12">
    <name type="scientific">Portibacter lacus</name>
    <dbReference type="NCBI Taxonomy" id="1099794"/>
    <lineage>
        <taxon>Bacteria</taxon>
        <taxon>Pseudomonadati</taxon>
        <taxon>Bacteroidota</taxon>
        <taxon>Saprospiria</taxon>
        <taxon>Saprospirales</taxon>
        <taxon>Haliscomenobacteraceae</taxon>
        <taxon>Portibacter</taxon>
    </lineage>
</organism>
<keyword evidence="9 10" id="KW-0472">Membrane</keyword>
<dbReference type="InterPro" id="IPR013061">
    <property type="entry name" value="Trp/try_permease_CS"/>
</dbReference>
<keyword evidence="4" id="KW-1003">Cell membrane</keyword>
<dbReference type="Gene3D" id="1.20.1740.10">
    <property type="entry name" value="Amino acid/polyamine transporter I"/>
    <property type="match status" value="1"/>
</dbReference>
<evidence type="ECO:0000256" key="10">
    <source>
        <dbReference type="SAM" id="Phobius"/>
    </source>
</evidence>
<keyword evidence="3" id="KW-0813">Transport</keyword>
<reference evidence="11" key="2">
    <citation type="submission" date="2023-01" db="EMBL/GenBank/DDBJ databases">
        <title>Draft genome sequence of Portibacter lacus strain NBRC 108769.</title>
        <authorList>
            <person name="Sun Q."/>
            <person name="Mori K."/>
        </authorList>
    </citation>
    <scope>NUCLEOTIDE SEQUENCE</scope>
    <source>
        <strain evidence="11">NBRC 108769</strain>
    </source>
</reference>
<keyword evidence="8 10" id="KW-1133">Transmembrane helix</keyword>
<dbReference type="EMBL" id="BSOH01000007">
    <property type="protein sequence ID" value="GLR16983.1"/>
    <property type="molecule type" value="Genomic_DNA"/>
</dbReference>
<keyword evidence="7" id="KW-0029">Amino-acid transport</keyword>
<dbReference type="GO" id="GO:0005886">
    <property type="term" value="C:plasma membrane"/>
    <property type="evidence" value="ECO:0007669"/>
    <property type="project" value="UniProtKB-SubCell"/>
</dbReference>
<feature type="transmembrane region" description="Helical" evidence="10">
    <location>
        <begin position="319"/>
        <end position="338"/>
    </location>
</feature>
<evidence type="ECO:0000256" key="8">
    <source>
        <dbReference type="ARBA" id="ARBA00022989"/>
    </source>
</evidence>
<evidence type="ECO:0000256" key="5">
    <source>
        <dbReference type="ARBA" id="ARBA00022519"/>
    </source>
</evidence>
<accession>A0AA37SRV0</accession>
<feature type="transmembrane region" description="Helical" evidence="10">
    <location>
        <begin position="192"/>
        <end position="212"/>
    </location>
</feature>
<evidence type="ECO:0000313" key="11">
    <source>
        <dbReference type="EMBL" id="GLR16983.1"/>
    </source>
</evidence>
<dbReference type="PRINTS" id="PR00166">
    <property type="entry name" value="AROAAPRMEASE"/>
</dbReference>
<feature type="transmembrane region" description="Helical" evidence="10">
    <location>
        <begin position="383"/>
        <end position="406"/>
    </location>
</feature>
<proteinExistence type="inferred from homology"/>
<evidence type="ECO:0000256" key="3">
    <source>
        <dbReference type="ARBA" id="ARBA00022448"/>
    </source>
</evidence>
<dbReference type="AlphaFoldDB" id="A0AA37SRV0"/>
<keyword evidence="12" id="KW-1185">Reference proteome</keyword>
<dbReference type="Pfam" id="PF03222">
    <property type="entry name" value="Trp_Tyr_perm"/>
    <property type="match status" value="1"/>
</dbReference>
<reference evidence="11" key="1">
    <citation type="journal article" date="2014" name="Int. J. Syst. Evol. Microbiol.">
        <title>Complete genome sequence of Corynebacterium casei LMG S-19264T (=DSM 44701T), isolated from a smear-ripened cheese.</title>
        <authorList>
            <consortium name="US DOE Joint Genome Institute (JGI-PGF)"/>
            <person name="Walter F."/>
            <person name="Albersmeier A."/>
            <person name="Kalinowski J."/>
            <person name="Ruckert C."/>
        </authorList>
    </citation>
    <scope>NUCLEOTIDE SEQUENCE</scope>
    <source>
        <strain evidence="11">NBRC 108769</strain>
    </source>
</reference>
<feature type="transmembrane region" description="Helical" evidence="10">
    <location>
        <begin position="42"/>
        <end position="61"/>
    </location>
</feature>
<name>A0AA37SRV0_9BACT</name>
<evidence type="ECO:0000256" key="6">
    <source>
        <dbReference type="ARBA" id="ARBA00022692"/>
    </source>
</evidence>
<dbReference type="InterPro" id="IPR013059">
    <property type="entry name" value="Trp_tyr_transpt"/>
</dbReference>
<dbReference type="PANTHER" id="PTHR46997:SF1">
    <property type="entry name" value="LOW AFFINITY TRYPTOPHAN PERMEASE-RELATED"/>
    <property type="match status" value="1"/>
</dbReference>
<gene>
    <name evidence="11" type="primary">mtr</name>
    <name evidence="11" type="ORF">GCM10007940_15980</name>
</gene>
<dbReference type="RefSeq" id="WP_235290838.1">
    <property type="nucleotide sequence ID" value="NZ_BSOH01000007.1"/>
</dbReference>
<keyword evidence="5" id="KW-0997">Cell inner membrane</keyword>
<evidence type="ECO:0000313" key="12">
    <source>
        <dbReference type="Proteomes" id="UP001156666"/>
    </source>
</evidence>
<dbReference type="GO" id="GO:0003333">
    <property type="term" value="P:amino acid transmembrane transport"/>
    <property type="evidence" value="ECO:0007669"/>
    <property type="project" value="InterPro"/>
</dbReference>
<comment type="similarity">
    <text evidence="2">Belongs to the amino acid/polyamine transporter 2 family. Mtr/TnaB/TyrP permease subfamily.</text>
</comment>
<feature type="transmembrane region" description="Helical" evidence="10">
    <location>
        <begin position="282"/>
        <end position="307"/>
    </location>
</feature>
<comment type="subcellular location">
    <subcellularLocation>
        <location evidence="1">Cell inner membrane</location>
        <topology evidence="1">Multi-pass membrane protein</topology>
    </subcellularLocation>
</comment>
<keyword evidence="6 10" id="KW-0812">Transmembrane</keyword>
<protein>
    <submittedName>
        <fullName evidence="11">High affinity tryptophan transporter Mtr</fullName>
    </submittedName>
</protein>
<feature type="transmembrane region" description="Helical" evidence="10">
    <location>
        <begin position="344"/>
        <end position="362"/>
    </location>
</feature>
<sequence>MKLFNKDSALTGTMITAGTSIGAGMFSIPIVCSGMWFELSIIALLFIWFINYLNALYLLEVNLGFERGDSFDKIVKTLLGDFWNPIFGIGFAFLMAIVLYAYFSAFGNMTSTILGLPTSGASNWLSGSISLIFGLGLAIIVWWSTTLVGKISSILIIGMTITFFLFIGGFSFQVEINKLLDTGGSGYFKYSWASLSYLLTAFAFSTVVPSLYKHYGNKPKVIKKGMLIGSLLAFVVYLLFIFVIFGNISRDEFVPINQSGGNISDLVSALQSGSENQWVNQAIALFSNFAIISSFLGIGLCLFDYVADKFELQDNRKGRFYSALITFLPSGVCSFFFPHGFITAIGYAGLVAALLFIAYFFIARKFRISQRATSYRVPGGNTLLYFFLLANVLVCVCQLLSVLGYLPVW</sequence>
<feature type="transmembrane region" description="Helical" evidence="10">
    <location>
        <begin position="154"/>
        <end position="172"/>
    </location>
</feature>
<dbReference type="PROSITE" id="PS00594">
    <property type="entry name" value="AROMATIC_AA_PERMEASE_1"/>
    <property type="match status" value="1"/>
</dbReference>
<feature type="transmembrane region" description="Helical" evidence="10">
    <location>
        <begin position="82"/>
        <end position="103"/>
    </location>
</feature>
<feature type="transmembrane region" description="Helical" evidence="10">
    <location>
        <begin position="123"/>
        <end position="142"/>
    </location>
</feature>
<comment type="caution">
    <text evidence="11">The sequence shown here is derived from an EMBL/GenBank/DDBJ whole genome shotgun (WGS) entry which is preliminary data.</text>
</comment>
<evidence type="ECO:0000256" key="9">
    <source>
        <dbReference type="ARBA" id="ARBA00023136"/>
    </source>
</evidence>
<dbReference type="Proteomes" id="UP001156666">
    <property type="component" value="Unassembled WGS sequence"/>
</dbReference>